<name>A0A699VNG2_TANCI</name>
<accession>A0A699VNG2</accession>
<proteinExistence type="predicted"/>
<reference evidence="2" key="1">
    <citation type="journal article" date="2019" name="Sci. Rep.">
        <title>Draft genome of Tanacetum cinerariifolium, the natural source of mosquito coil.</title>
        <authorList>
            <person name="Yamashiro T."/>
            <person name="Shiraishi A."/>
            <person name="Satake H."/>
            <person name="Nakayama K."/>
        </authorList>
    </citation>
    <scope>NUCLEOTIDE SEQUENCE</scope>
</reference>
<evidence type="ECO:0000313" key="2">
    <source>
        <dbReference type="EMBL" id="GFD34926.1"/>
    </source>
</evidence>
<sequence>DVLIIQSTPPLVVPIIDEATTQNDGTKSDHAKTNADSLDELTELQALQSTPPMPPCASPIYADRHSISAGKSHVSAGRPTGSAGRPSGSADRTPVPAGRILGEFTASASSERFPRASSVENSDIHD</sequence>
<protein>
    <submittedName>
        <fullName evidence="2">Uncharacterized protein</fullName>
    </submittedName>
</protein>
<organism evidence="2">
    <name type="scientific">Tanacetum cinerariifolium</name>
    <name type="common">Dalmatian daisy</name>
    <name type="synonym">Chrysanthemum cinerariifolium</name>
    <dbReference type="NCBI Taxonomy" id="118510"/>
    <lineage>
        <taxon>Eukaryota</taxon>
        <taxon>Viridiplantae</taxon>
        <taxon>Streptophyta</taxon>
        <taxon>Embryophyta</taxon>
        <taxon>Tracheophyta</taxon>
        <taxon>Spermatophyta</taxon>
        <taxon>Magnoliopsida</taxon>
        <taxon>eudicotyledons</taxon>
        <taxon>Gunneridae</taxon>
        <taxon>Pentapetalae</taxon>
        <taxon>asterids</taxon>
        <taxon>campanulids</taxon>
        <taxon>Asterales</taxon>
        <taxon>Asteraceae</taxon>
        <taxon>Asteroideae</taxon>
        <taxon>Anthemideae</taxon>
        <taxon>Anthemidinae</taxon>
        <taxon>Tanacetum</taxon>
    </lineage>
</organism>
<gene>
    <name evidence="2" type="ORF">Tci_906895</name>
</gene>
<comment type="caution">
    <text evidence="2">The sequence shown here is derived from an EMBL/GenBank/DDBJ whole genome shotgun (WGS) entry which is preliminary data.</text>
</comment>
<feature type="non-terminal residue" evidence="2">
    <location>
        <position position="1"/>
    </location>
</feature>
<feature type="non-terminal residue" evidence="2">
    <location>
        <position position="126"/>
    </location>
</feature>
<dbReference type="AlphaFoldDB" id="A0A699VNG2"/>
<evidence type="ECO:0000256" key="1">
    <source>
        <dbReference type="SAM" id="MobiDB-lite"/>
    </source>
</evidence>
<dbReference type="EMBL" id="BKCJ011452419">
    <property type="protein sequence ID" value="GFD34926.1"/>
    <property type="molecule type" value="Genomic_DNA"/>
</dbReference>
<feature type="region of interest" description="Disordered" evidence="1">
    <location>
        <begin position="67"/>
        <end position="126"/>
    </location>
</feature>